<dbReference type="EMBL" id="JAVXUP010000227">
    <property type="protein sequence ID" value="KAK3033618.1"/>
    <property type="molecule type" value="Genomic_DNA"/>
</dbReference>
<protein>
    <submittedName>
        <fullName evidence="1">Uncharacterized protein</fullName>
    </submittedName>
</protein>
<keyword evidence="2" id="KW-1185">Reference proteome</keyword>
<organism evidence="1 2">
    <name type="scientific">Escallonia herrerae</name>
    <dbReference type="NCBI Taxonomy" id="1293975"/>
    <lineage>
        <taxon>Eukaryota</taxon>
        <taxon>Viridiplantae</taxon>
        <taxon>Streptophyta</taxon>
        <taxon>Embryophyta</taxon>
        <taxon>Tracheophyta</taxon>
        <taxon>Spermatophyta</taxon>
        <taxon>Magnoliopsida</taxon>
        <taxon>eudicotyledons</taxon>
        <taxon>Gunneridae</taxon>
        <taxon>Pentapetalae</taxon>
        <taxon>asterids</taxon>
        <taxon>campanulids</taxon>
        <taxon>Escalloniales</taxon>
        <taxon>Escalloniaceae</taxon>
        <taxon>Escallonia</taxon>
    </lineage>
</organism>
<accession>A0AA88WT39</accession>
<gene>
    <name evidence="1" type="ORF">RJ639_033743</name>
</gene>
<proteinExistence type="predicted"/>
<comment type="caution">
    <text evidence="1">The sequence shown here is derived from an EMBL/GenBank/DDBJ whole genome shotgun (WGS) entry which is preliminary data.</text>
</comment>
<dbReference type="AlphaFoldDB" id="A0AA88WT39"/>
<reference evidence="1" key="1">
    <citation type="submission" date="2022-12" db="EMBL/GenBank/DDBJ databases">
        <title>Draft genome assemblies for two species of Escallonia (Escalloniales).</title>
        <authorList>
            <person name="Chanderbali A."/>
            <person name="Dervinis C."/>
            <person name="Anghel I."/>
            <person name="Soltis D."/>
            <person name="Soltis P."/>
            <person name="Zapata F."/>
        </authorList>
    </citation>
    <scope>NUCLEOTIDE SEQUENCE</scope>
    <source>
        <strain evidence="1">UCBG64.0493</strain>
        <tissue evidence="1">Leaf</tissue>
    </source>
</reference>
<evidence type="ECO:0000313" key="2">
    <source>
        <dbReference type="Proteomes" id="UP001188597"/>
    </source>
</evidence>
<evidence type="ECO:0000313" key="1">
    <source>
        <dbReference type="EMBL" id="KAK3033618.1"/>
    </source>
</evidence>
<dbReference type="Proteomes" id="UP001188597">
    <property type="component" value="Unassembled WGS sequence"/>
</dbReference>
<sequence length="178" mass="18929">MKVPFEQVFSEPLFRIALARFFPITAARKLTLKTQHGGGGGAMGEERGGVSGAAAVTEGDVEGREIGRYGTGAGSSDDSRFSVMQQPLNRLAVRLVTQLPSQLEDPGGAQDRHADAPPSAVDLGVAVLGCDLVKKQGENKLEDVEEGSYLDAQQEQTYQGNNKELGNACTLYLSVYAI</sequence>
<name>A0AA88WT39_9ASTE</name>